<dbReference type="SUPFAM" id="SSF47781">
    <property type="entry name" value="RuvA domain 2-like"/>
    <property type="match status" value="3"/>
</dbReference>
<dbReference type="InterPro" id="IPR010994">
    <property type="entry name" value="RuvA_2-like"/>
</dbReference>
<keyword evidence="2" id="KW-1185">Reference proteome</keyword>
<dbReference type="InterPro" id="IPR051675">
    <property type="entry name" value="Endo/Exo/Phosphatase_dom_1"/>
</dbReference>
<evidence type="ECO:0000313" key="1">
    <source>
        <dbReference type="EMBL" id="MDQ7916118.1"/>
    </source>
</evidence>
<dbReference type="PANTHER" id="PTHR21180">
    <property type="entry name" value="ENDONUCLEASE/EXONUCLEASE/PHOSPHATASE FAMILY DOMAIN-CONTAINING PROTEIN 1"/>
    <property type="match status" value="1"/>
</dbReference>
<organism evidence="1 2">
    <name type="scientific">Mesonia profundi</name>
    <dbReference type="NCBI Taxonomy" id="3070998"/>
    <lineage>
        <taxon>Bacteria</taxon>
        <taxon>Pseudomonadati</taxon>
        <taxon>Bacteroidota</taxon>
        <taxon>Flavobacteriia</taxon>
        <taxon>Flavobacteriales</taxon>
        <taxon>Flavobacteriaceae</taxon>
        <taxon>Mesonia</taxon>
    </lineage>
</organism>
<dbReference type="Pfam" id="PF12836">
    <property type="entry name" value="HHH_3"/>
    <property type="match status" value="2"/>
</dbReference>
<accession>A0ABU0ZXC1</accession>
<dbReference type="Gene3D" id="1.10.150.320">
    <property type="entry name" value="Photosystem II 12 kDa extrinsic protein"/>
    <property type="match status" value="1"/>
</dbReference>
<dbReference type="RefSeq" id="WP_308862725.1">
    <property type="nucleotide sequence ID" value="NZ_JAVHUL010000001.1"/>
</dbReference>
<reference evidence="1 2" key="1">
    <citation type="submission" date="2023-08" db="EMBL/GenBank/DDBJ databases">
        <title>Mesonia sp. MT50, isolated from deep-sea sediment of the Mariana Trench.</title>
        <authorList>
            <person name="Fu H."/>
        </authorList>
    </citation>
    <scope>NUCLEOTIDE SEQUENCE [LARGE SCALE GENOMIC DNA]</scope>
    <source>
        <strain evidence="1 2">MT50</strain>
    </source>
</reference>
<dbReference type="Proteomes" id="UP001230915">
    <property type="component" value="Unassembled WGS sequence"/>
</dbReference>
<evidence type="ECO:0000313" key="2">
    <source>
        <dbReference type="Proteomes" id="UP001230915"/>
    </source>
</evidence>
<dbReference type="EMBL" id="JAVHUL010000001">
    <property type="protein sequence ID" value="MDQ7916118.1"/>
    <property type="molecule type" value="Genomic_DNA"/>
</dbReference>
<proteinExistence type="predicted"/>
<dbReference type="PANTHER" id="PTHR21180:SF32">
    <property type="entry name" value="ENDONUCLEASE_EXONUCLEASE_PHOSPHATASE FAMILY DOMAIN-CONTAINING PROTEIN 1"/>
    <property type="match status" value="1"/>
</dbReference>
<dbReference type="Gene3D" id="1.10.150.280">
    <property type="entry name" value="AF1531-like domain"/>
    <property type="match status" value="1"/>
</dbReference>
<sequence>MKTQSHFSLSKNQRNGILSFWVLIGLVFIGLCYQDVLFSMKGSAEPNQEQVQLVQQKIDSLKEAKTKKVFKIYPFNPNFITDYKGYTLGMSVEEIERLHEYRAKEQWINSIQDFKRVTQVSDSLLHKISPYFKFPDWVKENRAKRQKMTQALPNHLKKDLNQASEQDLISVKGIGETLAKRIIRYKIRIGGFIDDSQIKDVYGLGYEAEENLLNNFTVKDPKKPALINLNTATVLQLAEIPYFDYELARSIVNYRKLNEKIGSFEELIKIDGFPGHKIDRIQLYLTLE</sequence>
<gene>
    <name evidence="1" type="ORF">RBU60_00885</name>
</gene>
<comment type="caution">
    <text evidence="1">The sequence shown here is derived from an EMBL/GenBank/DDBJ whole genome shotgun (WGS) entry which is preliminary data.</text>
</comment>
<name>A0ABU0ZXC1_9FLAO</name>
<protein>
    <submittedName>
        <fullName evidence="1">Helix-hairpin-helix domain-containing protein</fullName>
    </submittedName>
</protein>